<gene>
    <name evidence="1" type="ORF">M422DRAFT_267373</name>
</gene>
<reference evidence="1 2" key="1">
    <citation type="submission" date="2014-06" db="EMBL/GenBank/DDBJ databases">
        <title>Evolutionary Origins and Diversification of the Mycorrhizal Mutualists.</title>
        <authorList>
            <consortium name="DOE Joint Genome Institute"/>
            <consortium name="Mycorrhizal Genomics Consortium"/>
            <person name="Kohler A."/>
            <person name="Kuo A."/>
            <person name="Nagy L.G."/>
            <person name="Floudas D."/>
            <person name="Copeland A."/>
            <person name="Barry K.W."/>
            <person name="Cichocki N."/>
            <person name="Veneault-Fourrey C."/>
            <person name="LaButti K."/>
            <person name="Lindquist E.A."/>
            <person name="Lipzen A."/>
            <person name="Lundell T."/>
            <person name="Morin E."/>
            <person name="Murat C."/>
            <person name="Riley R."/>
            <person name="Ohm R."/>
            <person name="Sun H."/>
            <person name="Tunlid A."/>
            <person name="Henrissat B."/>
            <person name="Grigoriev I.V."/>
            <person name="Hibbett D.S."/>
            <person name="Martin F."/>
        </authorList>
    </citation>
    <scope>NUCLEOTIDE SEQUENCE [LARGE SCALE GENOMIC DNA]</scope>
    <source>
        <strain evidence="1 2">SS14</strain>
    </source>
</reference>
<name>A0A0C9TM66_SPHS4</name>
<accession>A0A0C9TM66</accession>
<evidence type="ECO:0000313" key="2">
    <source>
        <dbReference type="Proteomes" id="UP000054279"/>
    </source>
</evidence>
<keyword evidence="2" id="KW-1185">Reference proteome</keyword>
<dbReference type="Proteomes" id="UP000054279">
    <property type="component" value="Unassembled WGS sequence"/>
</dbReference>
<evidence type="ECO:0000313" key="1">
    <source>
        <dbReference type="EMBL" id="KIJ31053.1"/>
    </source>
</evidence>
<protein>
    <submittedName>
        <fullName evidence="1">Uncharacterized protein</fullName>
    </submittedName>
</protein>
<sequence length="182" mass="20574">MTRSSFPEMAVWDGAAKPFALSVETAADALVMKSCILADVVSGKLPSSSHHADDNQHVLDLEGYAVVGRGNERNVGDCYELMAFAGGSLMDGDAFNVLDFVVGMKFQYRLTSLNALRYFYITHVHEEDITFNLRIWLRMLYTRHHPKTTRPLVIKYTDITRYMCVYDAIHVPNHSSNGRRLP</sequence>
<dbReference type="HOGENOM" id="CLU_1482890_0_0_1"/>
<dbReference type="EMBL" id="KN837249">
    <property type="protein sequence ID" value="KIJ31053.1"/>
    <property type="molecule type" value="Genomic_DNA"/>
</dbReference>
<proteinExistence type="predicted"/>
<dbReference type="AlphaFoldDB" id="A0A0C9TM66"/>
<organism evidence="1 2">
    <name type="scientific">Sphaerobolus stellatus (strain SS14)</name>
    <dbReference type="NCBI Taxonomy" id="990650"/>
    <lineage>
        <taxon>Eukaryota</taxon>
        <taxon>Fungi</taxon>
        <taxon>Dikarya</taxon>
        <taxon>Basidiomycota</taxon>
        <taxon>Agaricomycotina</taxon>
        <taxon>Agaricomycetes</taxon>
        <taxon>Phallomycetidae</taxon>
        <taxon>Geastrales</taxon>
        <taxon>Sphaerobolaceae</taxon>
        <taxon>Sphaerobolus</taxon>
    </lineage>
</organism>